<reference evidence="1" key="1">
    <citation type="journal article" date="2014" name="Int. J. Syst. Evol. Microbiol.">
        <title>Complete genome sequence of Corynebacterium casei LMG S-19264T (=DSM 44701T), isolated from a smear-ripened cheese.</title>
        <authorList>
            <consortium name="US DOE Joint Genome Institute (JGI-PGF)"/>
            <person name="Walter F."/>
            <person name="Albersmeier A."/>
            <person name="Kalinowski J."/>
            <person name="Ruckert C."/>
        </authorList>
    </citation>
    <scope>NUCLEOTIDE SEQUENCE</scope>
    <source>
        <strain evidence="1">JCM 17820</strain>
    </source>
</reference>
<evidence type="ECO:0000313" key="1">
    <source>
        <dbReference type="EMBL" id="GGN97018.1"/>
    </source>
</evidence>
<sequence length="58" mass="6779">MPRVRLNTTDHSGGQNRVEGRLDVRIDTDVFDILSGKRPRRDRAMRPVIEQWLDCWSG</sequence>
<dbReference type="RefSeq" id="WP_188998444.1">
    <property type="nucleotide sequence ID" value="NZ_BMOU01000004.1"/>
</dbReference>
<keyword evidence="2" id="KW-1185">Reference proteome</keyword>
<name>A0A830GNU2_9EURY</name>
<protein>
    <submittedName>
        <fullName evidence="1">Uncharacterized protein</fullName>
    </submittedName>
</protein>
<proteinExistence type="predicted"/>
<dbReference type="Proteomes" id="UP000605784">
    <property type="component" value="Unassembled WGS sequence"/>
</dbReference>
<reference evidence="1" key="2">
    <citation type="submission" date="2020-09" db="EMBL/GenBank/DDBJ databases">
        <authorList>
            <person name="Sun Q."/>
            <person name="Ohkuma M."/>
        </authorList>
    </citation>
    <scope>NUCLEOTIDE SEQUENCE</scope>
    <source>
        <strain evidence="1">JCM 17820</strain>
    </source>
</reference>
<comment type="caution">
    <text evidence="1">The sequence shown here is derived from an EMBL/GenBank/DDBJ whole genome shotgun (WGS) entry which is preliminary data.</text>
</comment>
<accession>A0A830GNU2</accession>
<gene>
    <name evidence="1" type="ORF">GCM10009030_25900</name>
</gene>
<dbReference type="EMBL" id="BMOU01000004">
    <property type="protein sequence ID" value="GGN97018.1"/>
    <property type="molecule type" value="Genomic_DNA"/>
</dbReference>
<evidence type="ECO:0000313" key="2">
    <source>
        <dbReference type="Proteomes" id="UP000605784"/>
    </source>
</evidence>
<organism evidence="1 2">
    <name type="scientific">Haloarcula pellucida</name>
    <dbReference type="NCBI Taxonomy" id="1427151"/>
    <lineage>
        <taxon>Archaea</taxon>
        <taxon>Methanobacteriati</taxon>
        <taxon>Methanobacteriota</taxon>
        <taxon>Stenosarchaea group</taxon>
        <taxon>Halobacteria</taxon>
        <taxon>Halobacteriales</taxon>
        <taxon>Haloarculaceae</taxon>
        <taxon>Haloarcula</taxon>
    </lineage>
</organism>
<dbReference type="AlphaFoldDB" id="A0A830GNU2"/>